<organism evidence="1 2">
    <name type="scientific">Spiroplasma corruscae</name>
    <dbReference type="NCBI Taxonomy" id="216934"/>
    <lineage>
        <taxon>Bacteria</taxon>
        <taxon>Bacillati</taxon>
        <taxon>Mycoplasmatota</taxon>
        <taxon>Mollicutes</taxon>
        <taxon>Entomoplasmatales</taxon>
        <taxon>Spiroplasmataceae</taxon>
        <taxon>Spiroplasma</taxon>
    </lineage>
</organism>
<gene>
    <name evidence="1" type="ORF">SCORR_v1c00150</name>
</gene>
<protein>
    <recommendedName>
        <fullName evidence="3">DUF1904 domain-containing protein</fullName>
    </recommendedName>
</protein>
<evidence type="ECO:0000313" key="1">
    <source>
        <dbReference type="EMBL" id="ASP27790.1"/>
    </source>
</evidence>
<dbReference type="InterPro" id="IPR014347">
    <property type="entry name" value="Tautomerase/MIF_sf"/>
</dbReference>
<dbReference type="KEGG" id="scou:SCORR_v1c00150"/>
<dbReference type="RefSeq" id="WP_094047945.1">
    <property type="nucleotide sequence ID" value="NZ_CP022535.1"/>
</dbReference>
<reference evidence="1 2" key="1">
    <citation type="submission" date="2017-07" db="EMBL/GenBank/DDBJ databases">
        <title>Complete genome sequence of Spiroplasma corruscae EC-1 (DSM 19793).</title>
        <authorList>
            <person name="Tsai Y.-M."/>
            <person name="Lo W.-S."/>
            <person name="Kuo C.-H."/>
        </authorList>
    </citation>
    <scope>NUCLEOTIDE SEQUENCE [LARGE SCALE GENOMIC DNA]</scope>
    <source>
        <strain evidence="1 2">EC-1</strain>
    </source>
</reference>
<evidence type="ECO:0000313" key="2">
    <source>
        <dbReference type="Proteomes" id="UP000203229"/>
    </source>
</evidence>
<accession>A0A222EMP2</accession>
<dbReference type="EMBL" id="CP022535">
    <property type="protein sequence ID" value="ASP27790.1"/>
    <property type="molecule type" value="Genomic_DNA"/>
</dbReference>
<dbReference type="OrthoDB" id="389471at2"/>
<sequence length="104" mass="12256">MPVFTFKGENLKTVQEYHKKIGELALLVNAKVENFVFLYEEISLITNDNDINVLYVSVEWLGRPLKQEIVANHLQDFFGKYYKKIYLKFTEINNFMYLNGKLIG</sequence>
<evidence type="ECO:0008006" key="3">
    <source>
        <dbReference type="Google" id="ProtNLM"/>
    </source>
</evidence>
<dbReference type="Proteomes" id="UP000203229">
    <property type="component" value="Chromosome"/>
</dbReference>
<proteinExistence type="predicted"/>
<dbReference type="SUPFAM" id="SSF55331">
    <property type="entry name" value="Tautomerase/MIF"/>
    <property type="match status" value="1"/>
</dbReference>
<dbReference type="Gene3D" id="3.30.429.10">
    <property type="entry name" value="Macrophage Migration Inhibitory Factor"/>
    <property type="match status" value="1"/>
</dbReference>
<dbReference type="InterPro" id="IPR015017">
    <property type="entry name" value="DUF1904"/>
</dbReference>
<dbReference type="AlphaFoldDB" id="A0A222EMP2"/>
<name>A0A222EMP2_9MOLU</name>
<dbReference type="Pfam" id="PF08921">
    <property type="entry name" value="DUF1904"/>
    <property type="match status" value="1"/>
</dbReference>
<keyword evidence="2" id="KW-1185">Reference proteome</keyword>